<dbReference type="AlphaFoldDB" id="A0A6G9CRL0"/>
<dbReference type="RefSeq" id="WP_166502079.1">
    <property type="nucleotide sequence ID" value="NZ_CP050124.1"/>
</dbReference>
<gene>
    <name evidence="1" type="ORF">G9444_2439</name>
</gene>
<dbReference type="Proteomes" id="UP000502345">
    <property type="component" value="Chromosome"/>
</dbReference>
<dbReference type="EMBL" id="CP050124">
    <property type="protein sequence ID" value="QIP39683.1"/>
    <property type="molecule type" value="Genomic_DNA"/>
</dbReference>
<reference evidence="1 2" key="1">
    <citation type="submission" date="2020-03" db="EMBL/GenBank/DDBJ databases">
        <title>Screen low temperature-resistant strains for efficient degradation of petroleum hydrocarbons under the low temperature.</title>
        <authorList>
            <person name="Wang Y."/>
            <person name="Chen J."/>
        </authorList>
    </citation>
    <scope>NUCLEOTIDE SEQUENCE [LARGE SCALE GENOMIC DNA]</scope>
    <source>
        <strain evidence="1 2">KB1</strain>
    </source>
</reference>
<organism evidence="1 2">
    <name type="scientific">Rhodococcus erythropolis</name>
    <name type="common">Arthrobacter picolinophilus</name>
    <dbReference type="NCBI Taxonomy" id="1833"/>
    <lineage>
        <taxon>Bacteria</taxon>
        <taxon>Bacillati</taxon>
        <taxon>Actinomycetota</taxon>
        <taxon>Actinomycetes</taxon>
        <taxon>Mycobacteriales</taxon>
        <taxon>Nocardiaceae</taxon>
        <taxon>Rhodococcus</taxon>
        <taxon>Rhodococcus erythropolis group</taxon>
    </lineage>
</organism>
<evidence type="ECO:0000313" key="2">
    <source>
        <dbReference type="Proteomes" id="UP000502345"/>
    </source>
</evidence>
<name>A0A6G9CRL0_RHOER</name>
<protein>
    <submittedName>
        <fullName evidence="1">Uncharacterized protein</fullName>
    </submittedName>
</protein>
<sequence>MKANPANYPEQLTEKESGLFWMKVDKAGPWPLQKNCQGKCWTWTAGRVNEGYGRFYLRGGKPPHRLAIMPLADYAQLLREAGYGDPLEIDSAPTETEVK</sequence>
<accession>A0A6G9CRL0</accession>
<evidence type="ECO:0000313" key="1">
    <source>
        <dbReference type="EMBL" id="QIP39683.1"/>
    </source>
</evidence>
<proteinExistence type="predicted"/>